<accession>A0A6A7AD19</accession>
<dbReference type="PANTHER" id="PTHR38790">
    <property type="entry name" value="2EXR DOMAIN-CONTAINING PROTEIN-RELATED"/>
    <property type="match status" value="1"/>
</dbReference>
<sequence length="203" mass="23838">MHRKATFVTRHCSTHHQQALFFRLPAELRNQDYSYVLKKGPYIFKIKYLKSIDSTDERFALEPRTRNRFGLLRTCRQIHAETVLLPFALNTLHFNNVIIFKEVVDWLSNKQREVVSSITLNIQMGKDESNATLCFINSQRRNVTSITELFPNLERIIVKNRCPDEDRVQTTEVDVRVQHSKQLVKEWMSGGIEGKVNLEYQDV</sequence>
<dbReference type="AlphaFoldDB" id="A0A6A7AD19"/>
<evidence type="ECO:0000313" key="1">
    <source>
        <dbReference type="EMBL" id="KAF2831210.1"/>
    </source>
</evidence>
<proteinExistence type="predicted"/>
<gene>
    <name evidence="1" type="ORF">CC86DRAFT_452337</name>
</gene>
<keyword evidence="2" id="KW-1185">Reference proteome</keyword>
<name>A0A6A7AD19_9PLEO</name>
<protein>
    <submittedName>
        <fullName evidence="1">Uncharacterized protein</fullName>
    </submittedName>
</protein>
<reference evidence="1" key="1">
    <citation type="journal article" date="2020" name="Stud. Mycol.">
        <title>101 Dothideomycetes genomes: a test case for predicting lifestyles and emergence of pathogens.</title>
        <authorList>
            <person name="Haridas S."/>
            <person name="Albert R."/>
            <person name="Binder M."/>
            <person name="Bloem J."/>
            <person name="Labutti K."/>
            <person name="Salamov A."/>
            <person name="Andreopoulos B."/>
            <person name="Baker S."/>
            <person name="Barry K."/>
            <person name="Bills G."/>
            <person name="Bluhm B."/>
            <person name="Cannon C."/>
            <person name="Castanera R."/>
            <person name="Culley D."/>
            <person name="Daum C."/>
            <person name="Ezra D."/>
            <person name="Gonzalez J."/>
            <person name="Henrissat B."/>
            <person name="Kuo A."/>
            <person name="Liang C."/>
            <person name="Lipzen A."/>
            <person name="Lutzoni F."/>
            <person name="Magnuson J."/>
            <person name="Mondo S."/>
            <person name="Nolan M."/>
            <person name="Ohm R."/>
            <person name="Pangilinan J."/>
            <person name="Park H.-J."/>
            <person name="Ramirez L."/>
            <person name="Alfaro M."/>
            <person name="Sun H."/>
            <person name="Tritt A."/>
            <person name="Yoshinaga Y."/>
            <person name="Zwiers L.-H."/>
            <person name="Turgeon B."/>
            <person name="Goodwin S."/>
            <person name="Spatafora J."/>
            <person name="Crous P."/>
            <person name="Grigoriev I."/>
        </authorList>
    </citation>
    <scope>NUCLEOTIDE SEQUENCE</scope>
    <source>
        <strain evidence="1">CBS 113818</strain>
    </source>
</reference>
<dbReference type="Proteomes" id="UP000799424">
    <property type="component" value="Unassembled WGS sequence"/>
</dbReference>
<organism evidence="1 2">
    <name type="scientific">Ophiobolus disseminans</name>
    <dbReference type="NCBI Taxonomy" id="1469910"/>
    <lineage>
        <taxon>Eukaryota</taxon>
        <taxon>Fungi</taxon>
        <taxon>Dikarya</taxon>
        <taxon>Ascomycota</taxon>
        <taxon>Pezizomycotina</taxon>
        <taxon>Dothideomycetes</taxon>
        <taxon>Pleosporomycetidae</taxon>
        <taxon>Pleosporales</taxon>
        <taxon>Pleosporineae</taxon>
        <taxon>Phaeosphaeriaceae</taxon>
        <taxon>Ophiobolus</taxon>
    </lineage>
</organism>
<dbReference type="OrthoDB" id="5413827at2759"/>
<evidence type="ECO:0000313" key="2">
    <source>
        <dbReference type="Proteomes" id="UP000799424"/>
    </source>
</evidence>
<dbReference type="PANTHER" id="PTHR38790:SF4">
    <property type="entry name" value="2EXR DOMAIN-CONTAINING PROTEIN"/>
    <property type="match status" value="1"/>
</dbReference>
<dbReference type="EMBL" id="MU006218">
    <property type="protein sequence ID" value="KAF2831210.1"/>
    <property type="molecule type" value="Genomic_DNA"/>
</dbReference>